<name>A0A9W9AQB4_9AGAR</name>
<dbReference type="EMBL" id="JAOTPV010000002">
    <property type="protein sequence ID" value="KAJ4487683.1"/>
    <property type="molecule type" value="Genomic_DNA"/>
</dbReference>
<reference evidence="2" key="1">
    <citation type="submission" date="2022-08" db="EMBL/GenBank/DDBJ databases">
        <title>A Global Phylogenomic Analysis of the Shiitake Genus Lentinula.</title>
        <authorList>
            <consortium name="DOE Joint Genome Institute"/>
            <person name="Sierra-Patev S."/>
            <person name="Min B."/>
            <person name="Naranjo-Ortiz M."/>
            <person name="Looney B."/>
            <person name="Konkel Z."/>
            <person name="Slot J.C."/>
            <person name="Sakamoto Y."/>
            <person name="Steenwyk J.L."/>
            <person name="Rokas A."/>
            <person name="Carro J."/>
            <person name="Camarero S."/>
            <person name="Ferreira P."/>
            <person name="Molpeceres G."/>
            <person name="Ruiz-Duenas F.J."/>
            <person name="Serrano A."/>
            <person name="Henrissat B."/>
            <person name="Drula E."/>
            <person name="Hughes K.W."/>
            <person name="Mata J.L."/>
            <person name="Ishikawa N.K."/>
            <person name="Vargas-Isla R."/>
            <person name="Ushijima S."/>
            <person name="Smith C.A."/>
            <person name="Ahrendt S."/>
            <person name="Andreopoulos W."/>
            <person name="He G."/>
            <person name="Labutti K."/>
            <person name="Lipzen A."/>
            <person name="Ng V."/>
            <person name="Riley R."/>
            <person name="Sandor L."/>
            <person name="Barry K."/>
            <person name="Martinez A.T."/>
            <person name="Xiao Y."/>
            <person name="Gibbons J.G."/>
            <person name="Terashima K."/>
            <person name="Grigoriev I.V."/>
            <person name="Hibbett D.S."/>
        </authorList>
    </citation>
    <scope>NUCLEOTIDE SEQUENCE</scope>
    <source>
        <strain evidence="2">JLM2183</strain>
    </source>
</reference>
<accession>A0A9W9AQB4</accession>
<feature type="signal peptide" evidence="1">
    <location>
        <begin position="1"/>
        <end position="23"/>
    </location>
</feature>
<evidence type="ECO:0000256" key="1">
    <source>
        <dbReference type="SAM" id="SignalP"/>
    </source>
</evidence>
<sequence>MARWNCLFKYTFVCVVLAQLAVASPFTRFSNSNLARSDDSEDLDDICIDCLSRIIIPAEGKKHKAHIGSVTLS</sequence>
<evidence type="ECO:0000313" key="3">
    <source>
        <dbReference type="Proteomes" id="UP001150266"/>
    </source>
</evidence>
<gene>
    <name evidence="2" type="ORF">J3R30DRAFT_834805</name>
</gene>
<comment type="caution">
    <text evidence="2">The sequence shown here is derived from an EMBL/GenBank/DDBJ whole genome shotgun (WGS) entry which is preliminary data.</text>
</comment>
<dbReference type="Proteomes" id="UP001150266">
    <property type="component" value="Unassembled WGS sequence"/>
</dbReference>
<organism evidence="2 3">
    <name type="scientific">Lentinula aciculospora</name>
    <dbReference type="NCBI Taxonomy" id="153920"/>
    <lineage>
        <taxon>Eukaryota</taxon>
        <taxon>Fungi</taxon>
        <taxon>Dikarya</taxon>
        <taxon>Basidiomycota</taxon>
        <taxon>Agaricomycotina</taxon>
        <taxon>Agaricomycetes</taxon>
        <taxon>Agaricomycetidae</taxon>
        <taxon>Agaricales</taxon>
        <taxon>Marasmiineae</taxon>
        <taxon>Omphalotaceae</taxon>
        <taxon>Lentinula</taxon>
    </lineage>
</organism>
<keyword evidence="1" id="KW-0732">Signal</keyword>
<proteinExistence type="predicted"/>
<dbReference type="AlphaFoldDB" id="A0A9W9AQB4"/>
<evidence type="ECO:0000313" key="2">
    <source>
        <dbReference type="EMBL" id="KAJ4487683.1"/>
    </source>
</evidence>
<keyword evidence="3" id="KW-1185">Reference proteome</keyword>
<feature type="chain" id="PRO_5040985199" evidence="1">
    <location>
        <begin position="24"/>
        <end position="73"/>
    </location>
</feature>
<protein>
    <submittedName>
        <fullName evidence="2">Uncharacterized protein</fullName>
    </submittedName>
</protein>